<dbReference type="AlphaFoldDB" id="A0A1T5CUD4"/>
<protein>
    <submittedName>
        <fullName evidence="2">Uncharacterized iron-regulated membrane protein</fullName>
    </submittedName>
</protein>
<keyword evidence="3" id="KW-1185">Reference proteome</keyword>
<accession>A0A1T5CUD4</accession>
<proteinExistence type="predicted"/>
<dbReference type="PANTHER" id="PTHR34219:SF3">
    <property type="entry name" value="BLL7967 PROTEIN"/>
    <property type="match status" value="1"/>
</dbReference>
<dbReference type="InterPro" id="IPR005625">
    <property type="entry name" value="PepSY-ass_TM"/>
</dbReference>
<gene>
    <name evidence="2" type="ORF">SAMN05660226_02360</name>
</gene>
<dbReference type="Proteomes" id="UP000190541">
    <property type="component" value="Unassembled WGS sequence"/>
</dbReference>
<organism evidence="2 3">
    <name type="scientific">Parapedobacter luteus</name>
    <dbReference type="NCBI Taxonomy" id="623280"/>
    <lineage>
        <taxon>Bacteria</taxon>
        <taxon>Pseudomonadati</taxon>
        <taxon>Bacteroidota</taxon>
        <taxon>Sphingobacteriia</taxon>
        <taxon>Sphingobacteriales</taxon>
        <taxon>Sphingobacteriaceae</taxon>
        <taxon>Parapedobacter</taxon>
    </lineage>
</organism>
<evidence type="ECO:0000256" key="1">
    <source>
        <dbReference type="SAM" id="Phobius"/>
    </source>
</evidence>
<dbReference type="PANTHER" id="PTHR34219">
    <property type="entry name" value="IRON-REGULATED INNER MEMBRANE PROTEIN-RELATED"/>
    <property type="match status" value="1"/>
</dbReference>
<feature type="transmembrane region" description="Helical" evidence="1">
    <location>
        <begin position="196"/>
        <end position="219"/>
    </location>
</feature>
<dbReference type="STRING" id="623280.SAMN05660226_02360"/>
<feature type="transmembrane region" description="Helical" evidence="1">
    <location>
        <begin position="20"/>
        <end position="38"/>
    </location>
</feature>
<dbReference type="OrthoDB" id="111691at2"/>
<feature type="transmembrane region" description="Helical" evidence="1">
    <location>
        <begin position="350"/>
        <end position="371"/>
    </location>
</feature>
<dbReference type="PROSITE" id="PS51257">
    <property type="entry name" value="PROKAR_LIPOPROTEIN"/>
    <property type="match status" value="1"/>
</dbReference>
<keyword evidence="1" id="KW-0472">Membrane</keyword>
<dbReference type="Pfam" id="PF03929">
    <property type="entry name" value="PepSY_TM"/>
    <property type="match status" value="1"/>
</dbReference>
<keyword evidence="1" id="KW-1133">Transmembrane helix</keyword>
<name>A0A1T5CUD4_9SPHI</name>
<evidence type="ECO:0000313" key="3">
    <source>
        <dbReference type="Proteomes" id="UP000190541"/>
    </source>
</evidence>
<dbReference type="RefSeq" id="WP_079717050.1">
    <property type="nucleotide sequence ID" value="NZ_FUYS01000005.1"/>
</dbReference>
<feature type="transmembrane region" description="Helical" evidence="1">
    <location>
        <begin position="144"/>
        <end position="164"/>
    </location>
</feature>
<evidence type="ECO:0000313" key="2">
    <source>
        <dbReference type="EMBL" id="SKB63079.1"/>
    </source>
</evidence>
<reference evidence="2 3" key="1">
    <citation type="submission" date="2017-02" db="EMBL/GenBank/DDBJ databases">
        <authorList>
            <person name="Peterson S.W."/>
        </authorList>
    </citation>
    <scope>NUCLEOTIDE SEQUENCE [LARGE SCALE GENOMIC DNA]</scope>
    <source>
        <strain evidence="2 3">DSM 22899</strain>
    </source>
</reference>
<keyword evidence="1" id="KW-0812">Transmembrane</keyword>
<dbReference type="EMBL" id="FUYS01000005">
    <property type="protein sequence ID" value="SKB63079.1"/>
    <property type="molecule type" value="Genomic_DNA"/>
</dbReference>
<sequence>MSIKKRLLQLNAFLHRWLGLLSGLVVFILGVTGCILTFQTELEDLVAPYRLVQDPVAYHRCPSSVVGPLLDSVGSVQLKTLKYPGPGRSITVGYADGAGQGHTAYLHPRDGSILRINRDAVGFFPVMLHLHIRLLLPGKLGHAIISYATVIYILLLLGGLILWWPKKWRRKILRDSLTIRWGGSAKRVNYDLHNVLGFYTFLPSIILAVTGIFISLSWFTKGVYWLSSGGTPLPERRLPQSEVMDVPEIPALAAVDSVWHLLGHAKHRTAHSLQFVFPERPTDVVTVTDNPYPRTAHLAVIRHFDRYTFKPIPMPHYWQKDYEQANLGDKIGRYNFDVHVGRIGGMPGKILAFAVSLVCASLPITGFLIWYKRNFAKRKKRRL</sequence>